<accession>A0AAV8AAC8</accession>
<evidence type="ECO:0000256" key="2">
    <source>
        <dbReference type="ARBA" id="ARBA00022723"/>
    </source>
</evidence>
<feature type="binding site" evidence="10">
    <location>
        <position position="183"/>
    </location>
    <ligand>
        <name>Mg(2+)</name>
        <dbReference type="ChEBI" id="CHEBI:18420"/>
    </ligand>
</feature>
<evidence type="ECO:0000313" key="12">
    <source>
        <dbReference type="EMBL" id="KAJ3451238.1"/>
    </source>
</evidence>
<dbReference type="InterPro" id="IPR027417">
    <property type="entry name" value="P-loop_NTPase"/>
</dbReference>
<dbReference type="GO" id="GO:0046872">
    <property type="term" value="F:metal ion binding"/>
    <property type="evidence" value="ECO:0007669"/>
    <property type="project" value="UniProtKB-KW"/>
</dbReference>
<evidence type="ECO:0000256" key="1">
    <source>
        <dbReference type="ARBA" id="ARBA00022707"/>
    </source>
</evidence>
<dbReference type="PROSITE" id="PS51882">
    <property type="entry name" value="G_ALPHA"/>
    <property type="match status" value="1"/>
</dbReference>
<feature type="region of interest" description="Disordered" evidence="11">
    <location>
        <begin position="387"/>
        <end position="592"/>
    </location>
</feature>
<keyword evidence="2 10" id="KW-0479">Metal-binding</keyword>
<evidence type="ECO:0000256" key="9">
    <source>
        <dbReference type="PIRSR" id="PIRSR601019-1"/>
    </source>
</evidence>
<dbReference type="SMART" id="SM00275">
    <property type="entry name" value="G_alpha"/>
    <property type="match status" value="1"/>
</dbReference>
<keyword evidence="3 9" id="KW-0547">Nucleotide-binding</keyword>
<dbReference type="GO" id="GO:0005834">
    <property type="term" value="C:heterotrimeric G-protein complex"/>
    <property type="evidence" value="ECO:0007669"/>
    <property type="project" value="TreeGrafter"/>
</dbReference>
<evidence type="ECO:0000256" key="6">
    <source>
        <dbReference type="ARBA" id="ARBA00023139"/>
    </source>
</evidence>
<evidence type="ECO:0000256" key="10">
    <source>
        <dbReference type="PIRSR" id="PIRSR601019-2"/>
    </source>
</evidence>
<reference evidence="12" key="1">
    <citation type="submission" date="2022-08" db="EMBL/GenBank/DDBJ databases">
        <title>Novel sulphate-reducing endosymbionts in the free-living metamonad Anaeramoeba.</title>
        <authorList>
            <person name="Jerlstrom-Hultqvist J."/>
            <person name="Cepicka I."/>
            <person name="Gallot-Lavallee L."/>
            <person name="Salas-Leiva D."/>
            <person name="Curtis B.A."/>
            <person name="Zahonova K."/>
            <person name="Pipaliya S."/>
            <person name="Dacks J."/>
            <person name="Roger A.J."/>
        </authorList>
    </citation>
    <scope>NUCLEOTIDE SEQUENCE</scope>
    <source>
        <strain evidence="12">Busselton2</strain>
    </source>
</reference>
<dbReference type="SUPFAM" id="SSF47895">
    <property type="entry name" value="Transducin (alpha subunit), insertion domain"/>
    <property type="match status" value="1"/>
</dbReference>
<feature type="binding site" evidence="9">
    <location>
        <begin position="177"/>
        <end position="183"/>
    </location>
    <ligand>
        <name>GTP</name>
        <dbReference type="ChEBI" id="CHEBI:37565"/>
    </ligand>
</feature>
<evidence type="ECO:0000313" key="13">
    <source>
        <dbReference type="Proteomes" id="UP001146793"/>
    </source>
</evidence>
<feature type="binding site" evidence="9">
    <location>
        <begin position="202"/>
        <end position="206"/>
    </location>
    <ligand>
        <name>GTP</name>
        <dbReference type="ChEBI" id="CHEBI:37565"/>
    </ligand>
</feature>
<sequence length="727" mass="82551">MGKKQSKQHRRNLKKQARKNKLIEKSLDKDQQKDRNGFRILLLGTGDSGKSTIVKQMQILYKGGFKKTELDLYKKIIRANIKNYIKKMLIGCESLNIEIEEKNQQLSKDYLESNTELSIEINEELKDKIKTLWKDKAIQESYERRDEFELHDAAKYFLNNIDRICEKKYVPSSEDILYCRVPTVGVKEIRFEVKDHIWRLIDVGGQRSERRKWIHHFNNVDMLIFIVSMSEYNQKLYEEQSTNRMLESIEVFNKNINNEYFKKKNLVLLLNKIDLFKSKIEKYPLTTCFPEYTGENNFEETSKYIVEQYLSVVKRRKKRKISTNFTCSTDTDMKKKKDPIISSSISFSNSKSSSDSVLSSSSLSFSFSSDSDTEKKYSISSVSISSNLSLGSKSNQSSESDSSSSPISSSGSSLDSTPSKSNSQSSSSETSSTKSSDWGPVSRSGSSSGWGSESNSNKRNNQSPASNSSSTPASNSSQGSGSEPIKRKGTSSSSGWSSESNSNKSNNQSPASNSSSSPLSDFSKGSGSDSGSDILFSSSTESVNSSDSNSENALGPVKFISENNEKPKNYVKKKRHANHNENEIEKGNVVVNGNVHETAKKEKIKDPINKKPTLEGWDVVTKEEVKSAVNKINGNKNEMNIILKRGRIRSRRRNKNLKKNFIKSLKRLFPDRKTKELEQIVNMFSNDPKKDYMIDAKKIIGYIKKKNYRRDNKDVTQKKKKKNFYQH</sequence>
<feature type="binding site" evidence="10">
    <location>
        <position position="51"/>
    </location>
    <ligand>
        <name>Mg(2+)</name>
        <dbReference type="ChEBI" id="CHEBI:18420"/>
    </ligand>
</feature>
<dbReference type="GO" id="GO:0003924">
    <property type="term" value="F:GTPase activity"/>
    <property type="evidence" value="ECO:0007669"/>
    <property type="project" value="InterPro"/>
</dbReference>
<feature type="region of interest" description="Disordered" evidence="11">
    <location>
        <begin position="1"/>
        <end position="28"/>
    </location>
</feature>
<dbReference type="AlphaFoldDB" id="A0AAV8AAC8"/>
<feature type="compositionally biased region" description="Low complexity" evidence="11">
    <location>
        <begin position="490"/>
        <end position="552"/>
    </location>
</feature>
<dbReference type="Gene3D" id="3.40.50.300">
    <property type="entry name" value="P-loop containing nucleotide triphosphate hydrolases"/>
    <property type="match status" value="1"/>
</dbReference>
<organism evidence="12 13">
    <name type="scientific">Anaeramoeba flamelloides</name>
    <dbReference type="NCBI Taxonomy" id="1746091"/>
    <lineage>
        <taxon>Eukaryota</taxon>
        <taxon>Metamonada</taxon>
        <taxon>Anaeramoebidae</taxon>
        <taxon>Anaeramoeba</taxon>
    </lineage>
</organism>
<protein>
    <submittedName>
        <fullName evidence="12">Guanine nucleotide-binding protein g(O) subunit alpha</fullName>
    </submittedName>
</protein>
<dbReference type="Gene3D" id="1.10.400.10">
    <property type="entry name" value="GI Alpha 1, domain 2-like"/>
    <property type="match status" value="1"/>
</dbReference>
<keyword evidence="5 9" id="KW-0342">GTP-binding</keyword>
<feature type="binding site" evidence="9">
    <location>
        <begin position="271"/>
        <end position="274"/>
    </location>
    <ligand>
        <name>GTP</name>
        <dbReference type="ChEBI" id="CHEBI:37565"/>
    </ligand>
</feature>
<evidence type="ECO:0000256" key="5">
    <source>
        <dbReference type="ARBA" id="ARBA00023134"/>
    </source>
</evidence>
<dbReference type="GO" id="GO:0005737">
    <property type="term" value="C:cytoplasm"/>
    <property type="evidence" value="ECO:0007669"/>
    <property type="project" value="TreeGrafter"/>
</dbReference>
<keyword evidence="1" id="KW-0519">Myristate</keyword>
<dbReference type="CDD" id="cd00066">
    <property type="entry name" value="G-alpha"/>
    <property type="match status" value="1"/>
</dbReference>
<evidence type="ECO:0000256" key="3">
    <source>
        <dbReference type="ARBA" id="ARBA00022741"/>
    </source>
</evidence>
<dbReference type="Pfam" id="PF00503">
    <property type="entry name" value="G-alpha"/>
    <property type="match status" value="1"/>
</dbReference>
<evidence type="ECO:0000256" key="4">
    <source>
        <dbReference type="ARBA" id="ARBA00022842"/>
    </source>
</evidence>
<comment type="caution">
    <text evidence="12">The sequence shown here is derived from an EMBL/GenBank/DDBJ whole genome shotgun (WGS) entry which is preliminary data.</text>
</comment>
<keyword evidence="6" id="KW-0564">Palmitate</keyword>
<feature type="compositionally biased region" description="Basic residues" evidence="11">
    <location>
        <begin position="1"/>
        <end position="20"/>
    </location>
</feature>
<dbReference type="InterPro" id="IPR011025">
    <property type="entry name" value="GproteinA_insert"/>
</dbReference>
<name>A0AAV8AAC8_9EUKA</name>
<feature type="compositionally biased region" description="Low complexity" evidence="11">
    <location>
        <begin position="387"/>
        <end position="482"/>
    </location>
</feature>
<dbReference type="InterPro" id="IPR001019">
    <property type="entry name" value="Gprotein_alpha_su"/>
</dbReference>
<evidence type="ECO:0000256" key="11">
    <source>
        <dbReference type="SAM" id="MobiDB-lite"/>
    </source>
</evidence>
<dbReference type="SUPFAM" id="SSF52540">
    <property type="entry name" value="P-loop containing nucleoside triphosphate hydrolases"/>
    <property type="match status" value="1"/>
</dbReference>
<keyword evidence="4 10" id="KW-0460">Magnesium</keyword>
<evidence type="ECO:0000256" key="8">
    <source>
        <dbReference type="ARBA" id="ARBA00023288"/>
    </source>
</evidence>
<dbReference type="EMBL" id="JANTQA010000010">
    <property type="protein sequence ID" value="KAJ3451238.1"/>
    <property type="molecule type" value="Genomic_DNA"/>
</dbReference>
<proteinExistence type="predicted"/>
<dbReference type="PANTHER" id="PTHR10218:SF362">
    <property type="entry name" value="G PROTEIN ALPHA O SUBUNIT"/>
    <property type="match status" value="1"/>
</dbReference>
<dbReference type="GO" id="GO:0001664">
    <property type="term" value="F:G protein-coupled receptor binding"/>
    <property type="evidence" value="ECO:0007669"/>
    <property type="project" value="TreeGrafter"/>
</dbReference>
<dbReference type="GO" id="GO:0007188">
    <property type="term" value="P:adenylate cyclase-modulating G protein-coupled receptor signaling pathway"/>
    <property type="evidence" value="ECO:0007669"/>
    <property type="project" value="TreeGrafter"/>
</dbReference>
<dbReference type="GO" id="GO:0005525">
    <property type="term" value="F:GTP binding"/>
    <property type="evidence" value="ECO:0007669"/>
    <property type="project" value="UniProtKB-KW"/>
</dbReference>
<gene>
    <name evidence="12" type="ORF">M0812_04908</name>
</gene>
<dbReference type="FunFam" id="3.40.50.300:FF:003800">
    <property type="entry name" value="Guanine nucleotide-binding protein G(k) subunit alpha"/>
    <property type="match status" value="1"/>
</dbReference>
<dbReference type="GO" id="GO:0031683">
    <property type="term" value="F:G-protein beta/gamma-subunit complex binding"/>
    <property type="evidence" value="ECO:0007669"/>
    <property type="project" value="InterPro"/>
</dbReference>
<dbReference type="PRINTS" id="PR00318">
    <property type="entry name" value="GPROTEINA"/>
</dbReference>
<evidence type="ECO:0000256" key="7">
    <source>
        <dbReference type="ARBA" id="ARBA00023224"/>
    </source>
</evidence>
<keyword evidence="7" id="KW-0807">Transducer</keyword>
<dbReference type="Proteomes" id="UP001146793">
    <property type="component" value="Unassembled WGS sequence"/>
</dbReference>
<keyword evidence="8" id="KW-0449">Lipoprotein</keyword>
<dbReference type="PANTHER" id="PTHR10218">
    <property type="entry name" value="GTP-BINDING PROTEIN ALPHA SUBUNIT"/>
    <property type="match status" value="1"/>
</dbReference>